<dbReference type="EMBL" id="MDTU01000001">
    <property type="protein sequence ID" value="ODN42915.1"/>
    <property type="molecule type" value="Genomic_DNA"/>
</dbReference>
<organism evidence="1 2">
    <name type="scientific">Piscirickettsia litoralis</name>
    <dbReference type="NCBI Taxonomy" id="1891921"/>
    <lineage>
        <taxon>Bacteria</taxon>
        <taxon>Pseudomonadati</taxon>
        <taxon>Pseudomonadota</taxon>
        <taxon>Gammaproteobacteria</taxon>
        <taxon>Thiotrichales</taxon>
        <taxon>Piscirickettsiaceae</taxon>
        <taxon>Piscirickettsia</taxon>
    </lineage>
</organism>
<protein>
    <submittedName>
        <fullName evidence="1">Uncharacterized protein</fullName>
    </submittedName>
</protein>
<reference evidence="1 2" key="1">
    <citation type="submission" date="2016-08" db="EMBL/GenBank/DDBJ databases">
        <title>Draft genome sequence of Candidatus Piscirickettsia litoralis, from seawater.</title>
        <authorList>
            <person name="Wan X."/>
            <person name="Lee A.J."/>
            <person name="Hou S."/>
            <person name="Donachie S.P."/>
        </authorList>
    </citation>
    <scope>NUCLEOTIDE SEQUENCE [LARGE SCALE GENOMIC DNA]</scope>
    <source>
        <strain evidence="1 2">Y2</strain>
    </source>
</reference>
<sequence>MDVVLDDWFWDYKKGQIVLRNESGEITIQTDVSIERDHWSWPYPVDREEWSRVCVGCFRSYGTIAEGALQKWLHSQEGGRFIRRLIAQQHFV</sequence>
<keyword evidence="2" id="KW-1185">Reference proteome</keyword>
<gene>
    <name evidence="1" type="ORF">BGC07_08240</name>
</gene>
<dbReference type="RefSeq" id="WP_069312711.1">
    <property type="nucleotide sequence ID" value="NZ_MDTU01000001.1"/>
</dbReference>
<proteinExistence type="predicted"/>
<dbReference type="Proteomes" id="UP000094329">
    <property type="component" value="Unassembled WGS sequence"/>
</dbReference>
<name>A0ABX3A332_9GAMM</name>
<evidence type="ECO:0000313" key="1">
    <source>
        <dbReference type="EMBL" id="ODN42915.1"/>
    </source>
</evidence>
<accession>A0ABX3A332</accession>
<comment type="caution">
    <text evidence="1">The sequence shown here is derived from an EMBL/GenBank/DDBJ whole genome shotgun (WGS) entry which is preliminary data.</text>
</comment>
<evidence type="ECO:0000313" key="2">
    <source>
        <dbReference type="Proteomes" id="UP000094329"/>
    </source>
</evidence>